<accession>A0A2A4G0E1</accession>
<organism evidence="1 2">
    <name type="scientific">Rhizorhabdus dicambivorans</name>
    <dbReference type="NCBI Taxonomy" id="1850238"/>
    <lineage>
        <taxon>Bacteria</taxon>
        <taxon>Pseudomonadati</taxon>
        <taxon>Pseudomonadota</taxon>
        <taxon>Alphaproteobacteria</taxon>
        <taxon>Sphingomonadales</taxon>
        <taxon>Sphingomonadaceae</taxon>
        <taxon>Rhizorhabdus</taxon>
    </lineage>
</organism>
<evidence type="ECO:0000313" key="1">
    <source>
        <dbReference type="EMBL" id="PCE43167.1"/>
    </source>
</evidence>
<sequence length="114" mass="11879">MSPPILCAVVAIAGGLAAGMATVNGLHQKVYGPAEAPSLFARAEAATFGEEDGRGRLDDSRGGSDSDTVAQCDRCSERDLGYRWAVLAAISVPDQCPSDSWGFRRGCLDYVGGI</sequence>
<dbReference type="EMBL" id="NWUF01000005">
    <property type="protein sequence ID" value="PCE43167.1"/>
    <property type="molecule type" value="Genomic_DNA"/>
</dbReference>
<dbReference type="KEGG" id="rdi:CMV14_17495"/>
<evidence type="ECO:0000313" key="2">
    <source>
        <dbReference type="Proteomes" id="UP000218934"/>
    </source>
</evidence>
<reference evidence="1 2" key="1">
    <citation type="submission" date="2017-09" db="EMBL/GenBank/DDBJ databases">
        <title>The Catabolism of 3,6-Dichlorosalicylic acid is Initiated by the Cytochrome P450 Monooxygenase DsmABC in Rhizorhabdus dicambivorans Ndbn-20.</title>
        <authorList>
            <person name="Na L."/>
        </authorList>
    </citation>
    <scope>NUCLEOTIDE SEQUENCE [LARGE SCALE GENOMIC DNA]</scope>
    <source>
        <strain evidence="1 2">Ndbn-20m</strain>
    </source>
</reference>
<keyword evidence="2" id="KW-1185">Reference proteome</keyword>
<proteinExistence type="predicted"/>
<name>A0A2A4G0E1_9SPHN</name>
<comment type="caution">
    <text evidence="1">The sequence shown here is derived from an EMBL/GenBank/DDBJ whole genome shotgun (WGS) entry which is preliminary data.</text>
</comment>
<dbReference type="Proteomes" id="UP000218934">
    <property type="component" value="Unassembled WGS sequence"/>
</dbReference>
<dbReference type="OrthoDB" id="7565069at2"/>
<gene>
    <name evidence="1" type="ORF">COO09_07280</name>
</gene>
<protein>
    <submittedName>
        <fullName evidence="1">Uncharacterized protein</fullName>
    </submittedName>
</protein>
<dbReference type="AlphaFoldDB" id="A0A2A4G0E1"/>